<dbReference type="SUPFAM" id="SSF81383">
    <property type="entry name" value="F-box domain"/>
    <property type="match status" value="1"/>
</dbReference>
<dbReference type="OrthoDB" id="61110at2759"/>
<evidence type="ECO:0000256" key="1">
    <source>
        <dbReference type="ARBA" id="ARBA00022737"/>
    </source>
</evidence>
<accession>A0A409VAB8</accession>
<dbReference type="EMBL" id="NHTK01006109">
    <property type="protein sequence ID" value="PPQ63813.1"/>
    <property type="molecule type" value="Genomic_DNA"/>
</dbReference>
<dbReference type="InterPro" id="IPR051210">
    <property type="entry name" value="Ub_ligase/GEF_domain"/>
</dbReference>
<proteinExistence type="predicted"/>
<evidence type="ECO:0000256" key="2">
    <source>
        <dbReference type="PROSITE-ProRule" id="PRU00235"/>
    </source>
</evidence>
<dbReference type="PRINTS" id="PR00633">
    <property type="entry name" value="RCCNDNSATION"/>
</dbReference>
<dbReference type="InParanoid" id="A0A409VAB8"/>
<dbReference type="Gene3D" id="2.130.10.30">
    <property type="entry name" value="Regulator of chromosome condensation 1/beta-lactamase-inhibitor protein II"/>
    <property type="match status" value="2"/>
</dbReference>
<protein>
    <recommendedName>
        <fullName evidence="5">F-box domain-containing protein</fullName>
    </recommendedName>
</protein>
<dbReference type="Pfam" id="PF13540">
    <property type="entry name" value="RCC1_2"/>
    <property type="match status" value="1"/>
</dbReference>
<gene>
    <name evidence="3" type="ORF">CVT24_009808</name>
</gene>
<reference evidence="3 4" key="1">
    <citation type="journal article" date="2018" name="Evol. Lett.">
        <title>Horizontal gene cluster transfer increased hallucinogenic mushroom diversity.</title>
        <authorList>
            <person name="Reynolds H.T."/>
            <person name="Vijayakumar V."/>
            <person name="Gluck-Thaler E."/>
            <person name="Korotkin H.B."/>
            <person name="Matheny P.B."/>
            <person name="Slot J.C."/>
        </authorList>
    </citation>
    <scope>NUCLEOTIDE SEQUENCE [LARGE SCALE GENOMIC DNA]</scope>
    <source>
        <strain evidence="3 4">2629</strain>
    </source>
</reference>
<keyword evidence="4" id="KW-1185">Reference proteome</keyword>
<evidence type="ECO:0008006" key="5">
    <source>
        <dbReference type="Google" id="ProtNLM"/>
    </source>
</evidence>
<evidence type="ECO:0000313" key="3">
    <source>
        <dbReference type="EMBL" id="PPQ63813.1"/>
    </source>
</evidence>
<dbReference type="InterPro" id="IPR009091">
    <property type="entry name" value="RCC1/BLIP-II"/>
</dbReference>
<name>A0A409VAB8_9AGAR</name>
<organism evidence="3 4">
    <name type="scientific">Panaeolus cyanescens</name>
    <dbReference type="NCBI Taxonomy" id="181874"/>
    <lineage>
        <taxon>Eukaryota</taxon>
        <taxon>Fungi</taxon>
        <taxon>Dikarya</taxon>
        <taxon>Basidiomycota</taxon>
        <taxon>Agaricomycotina</taxon>
        <taxon>Agaricomycetes</taxon>
        <taxon>Agaricomycetidae</taxon>
        <taxon>Agaricales</taxon>
        <taxon>Agaricineae</taxon>
        <taxon>Galeropsidaceae</taxon>
        <taxon>Panaeolus</taxon>
    </lineage>
</organism>
<evidence type="ECO:0000313" key="4">
    <source>
        <dbReference type="Proteomes" id="UP000284842"/>
    </source>
</evidence>
<dbReference type="STRING" id="181874.A0A409VAB8"/>
<keyword evidence="1" id="KW-0677">Repeat</keyword>
<dbReference type="PANTHER" id="PTHR22870">
    <property type="entry name" value="REGULATOR OF CHROMOSOME CONDENSATION"/>
    <property type="match status" value="1"/>
</dbReference>
<dbReference type="SUPFAM" id="SSF50985">
    <property type="entry name" value="RCC1/BLIP-II"/>
    <property type="match status" value="1"/>
</dbReference>
<comment type="caution">
    <text evidence="3">The sequence shown here is derived from an EMBL/GenBank/DDBJ whole genome shotgun (WGS) entry which is preliminary data.</text>
</comment>
<dbReference type="Gene3D" id="1.20.1280.50">
    <property type="match status" value="1"/>
</dbReference>
<feature type="repeat" description="RCC1" evidence="2">
    <location>
        <begin position="425"/>
        <end position="478"/>
    </location>
</feature>
<sequence length="581" mass="64013">MSTSSRFEDVPIEVLIDNIFPLLPVQDLLYLTCCNKFFSIVCSDDTLWRRKLVEDFNFTGESTARTSGWKFIYSRLSNPKVFVWGDKGNARLGLPVLPKSVLGGGIPYPVPLKIPARIVKLAAGGMYANISLLIRGSDPPPSGRSTRLIQQGTFMSGVSSFIDLLDKGPKADALTQGTLDGSIGYNPSNVGFSSPFKQASQPMKLVMPSPIRSISCGRLHSSCLDKTNKIWTFTRWGRPFWLSSPILAEPEYRPIQIECGWVFSSFLTKSGDVFVWWPSATTMRSMIQAKMQEMDQQVNSTIWPDGNTIPCAPWALDMMPFKLPSIPALPPLQQSNSEGEERNVHLIQIAGFDCHIVGLTNEGHVLKYGQLHDEVRASEGRWEYLPEFSELDKVKSNPIFVPGAHALEPQPPATLKITHVTADFAHFIAYSTGSHSTVLIGDRETTPSSVPKLIPELQNKSVISVAIGDYHSAALTADGKLFTWGKYCTGALGLGDPLELEPGTPGAFVDERVRTDARQRGRTYSTPPDVTSPTEVRFDHFSKKKPLDRFCFAVTAAGWHTGALVIDLEVSSTMSDINSNL</sequence>
<dbReference type="InterPro" id="IPR000408">
    <property type="entry name" value="Reg_chr_condens"/>
</dbReference>
<dbReference type="PANTHER" id="PTHR22870:SF408">
    <property type="entry name" value="OS09G0560450 PROTEIN"/>
    <property type="match status" value="1"/>
</dbReference>
<dbReference type="AlphaFoldDB" id="A0A409VAB8"/>
<dbReference type="PROSITE" id="PS50012">
    <property type="entry name" value="RCC1_3"/>
    <property type="match status" value="1"/>
</dbReference>
<dbReference type="InterPro" id="IPR036047">
    <property type="entry name" value="F-box-like_dom_sf"/>
</dbReference>
<dbReference type="Proteomes" id="UP000284842">
    <property type="component" value="Unassembled WGS sequence"/>
</dbReference>